<sequence>LARSGLSRWLSTMRHKQLAREFLARHIFYPTSKIDFYVYNNQTTFAKGVFNDFVFMLDDTVHLIKPETLQPLVHTAVYRKLDIIAPLLTLPGKLLSNFWGTLDSNRYYLHVLENSYTSNIMRYFMHVNNQHYYRFLFTLMISLTVLWEQRYIHPKCYEVLNNRDISQPFPDDDRLVSGYKNVPTVHIHMEQITFEREWLYFLDEYIRPQQRCLLLDTSKTTIFFVNSSRSFNIYHIPFNKHGRDYEDVVFIMLVIIAQFPLIRLFRFSGYAAMLSGQLTHIHEDLVTSGTRYIAVSFLNA</sequence>
<dbReference type="GO" id="GO:0005783">
    <property type="term" value="C:endoplasmic reticulum"/>
    <property type="evidence" value="ECO:0007669"/>
    <property type="project" value="TreeGrafter"/>
</dbReference>
<organism evidence="1">
    <name type="scientific">Brugia timori</name>
    <dbReference type="NCBI Taxonomy" id="42155"/>
    <lineage>
        <taxon>Eukaryota</taxon>
        <taxon>Metazoa</taxon>
        <taxon>Ecdysozoa</taxon>
        <taxon>Nematoda</taxon>
        <taxon>Chromadorea</taxon>
        <taxon>Rhabditida</taxon>
        <taxon>Spirurina</taxon>
        <taxon>Spiruromorpha</taxon>
        <taxon>Filarioidea</taxon>
        <taxon>Onchocercidae</taxon>
        <taxon>Brugia</taxon>
    </lineage>
</organism>
<accession>A0A0R3QZG5</accession>
<protein>
    <submittedName>
        <fullName evidence="1">FAS1 domain-containing protein</fullName>
    </submittedName>
</protein>
<dbReference type="PANTHER" id="PTHR10730">
    <property type="entry name" value="PROCOLLAGEN-LYSINE,2-OXOGLUTARATE 5-DIOXYGENASE/GLYCOSYLTRANSFERASE 25 FAMILY MEMBER"/>
    <property type="match status" value="1"/>
</dbReference>
<proteinExistence type="predicted"/>
<dbReference type="GO" id="GO:0008475">
    <property type="term" value="F:procollagen-lysine 5-dioxygenase activity"/>
    <property type="evidence" value="ECO:0007669"/>
    <property type="project" value="TreeGrafter"/>
</dbReference>
<dbReference type="WBParaSite" id="BTMF_0001313901-mRNA-1">
    <property type="protein sequence ID" value="BTMF_0001313901-mRNA-1"/>
    <property type="gene ID" value="BTMF_0001313901"/>
</dbReference>
<dbReference type="AlphaFoldDB" id="A0A0R3QZG5"/>
<reference evidence="1" key="1">
    <citation type="submission" date="2017-02" db="UniProtKB">
        <authorList>
            <consortium name="WormBaseParasite"/>
        </authorList>
    </citation>
    <scope>IDENTIFICATION</scope>
</reference>
<evidence type="ECO:0000313" key="1">
    <source>
        <dbReference type="WBParaSite" id="BTMF_0001313901-mRNA-1"/>
    </source>
</evidence>
<dbReference type="PANTHER" id="PTHR10730:SF45">
    <property type="entry name" value="PROCOLLAGEN-LYSINE,2-OXOGLUTARATE 5-DIOXYGENASE"/>
    <property type="match status" value="1"/>
</dbReference>
<dbReference type="STRING" id="42155.A0A0R3QZG5"/>
<name>A0A0R3QZG5_9BILA</name>
<dbReference type="InterPro" id="IPR050757">
    <property type="entry name" value="Collagen_mod_GT25"/>
</dbReference>